<dbReference type="PANTHER" id="PTHR43194">
    <property type="entry name" value="HYDROLASE ALPHA/BETA FOLD FAMILY"/>
    <property type="match status" value="1"/>
</dbReference>
<evidence type="ECO:0000313" key="2">
    <source>
        <dbReference type="EMBL" id="EKO36321.1"/>
    </source>
</evidence>
<keyword evidence="2" id="KW-0378">Hydrolase</keyword>
<comment type="caution">
    <text evidence="2">The sequence shown here is derived from an EMBL/GenBank/DDBJ whole genome shotgun (WGS) entry which is preliminary data.</text>
</comment>
<evidence type="ECO:0000259" key="1">
    <source>
        <dbReference type="Pfam" id="PF12697"/>
    </source>
</evidence>
<dbReference type="GO" id="GO:0016787">
    <property type="term" value="F:hydrolase activity"/>
    <property type="evidence" value="ECO:0007669"/>
    <property type="project" value="UniProtKB-KW"/>
</dbReference>
<dbReference type="SUPFAM" id="SSF53474">
    <property type="entry name" value="alpha/beta-Hydrolases"/>
    <property type="match status" value="1"/>
</dbReference>
<protein>
    <submittedName>
        <fullName evidence="2">Alpha/beta hydrolase family protein</fullName>
    </submittedName>
</protein>
<dbReference type="AlphaFoldDB" id="K6GH07"/>
<name>K6GH07_9GAMM</name>
<dbReference type="EMBL" id="AMWX01000009">
    <property type="protein sequence ID" value="EKO36321.1"/>
    <property type="molecule type" value="Genomic_DNA"/>
</dbReference>
<dbReference type="InterPro" id="IPR029058">
    <property type="entry name" value="AB_hydrolase_fold"/>
</dbReference>
<dbReference type="PANTHER" id="PTHR43194:SF2">
    <property type="entry name" value="PEROXISOMAL MEMBRANE PROTEIN LPX1"/>
    <property type="match status" value="1"/>
</dbReference>
<dbReference type="STRING" id="1208365.B273_0415"/>
<sequence length="242" mass="26861">MNQVSTYFHNFDLIDEKKISILFIPGAGMDHRFIRALNLPHAEFNKPLVIDLPGHGNSQGISSNNISSYSKFLVSALEDLNLENLYLCGHSMGGLIALDMVVSNNFLPKSIILLNSIYPTAVSDVLLAKAQASNALAADFIIKYGLHRKLLGMKNIFPEKNNAVMFNDLKACNDYKLDMDSLKNLNLPLSIILGSKDKLVNLKEVKNFTSQIPSTIYEMEDVGHFPFFENPAELSNLIASLV</sequence>
<feature type="domain" description="AB hydrolase-1" evidence="1">
    <location>
        <begin position="21"/>
        <end position="234"/>
    </location>
</feature>
<evidence type="ECO:0000313" key="3">
    <source>
        <dbReference type="Proteomes" id="UP000010310"/>
    </source>
</evidence>
<keyword evidence="3" id="KW-1185">Reference proteome</keyword>
<gene>
    <name evidence="2" type="ORF">B273_0415</name>
</gene>
<dbReference type="Pfam" id="PF12697">
    <property type="entry name" value="Abhydrolase_6"/>
    <property type="match status" value="1"/>
</dbReference>
<organism evidence="2 3">
    <name type="scientific">SAR86 cluster bacterium SAR86E</name>
    <dbReference type="NCBI Taxonomy" id="1208365"/>
    <lineage>
        <taxon>Bacteria</taxon>
        <taxon>Pseudomonadati</taxon>
        <taxon>Pseudomonadota</taxon>
        <taxon>Gammaproteobacteria</taxon>
        <taxon>SAR86 cluster</taxon>
    </lineage>
</organism>
<dbReference type="InterPro" id="IPR000073">
    <property type="entry name" value="AB_hydrolase_1"/>
</dbReference>
<dbReference type="Gene3D" id="3.40.50.1820">
    <property type="entry name" value="alpha/beta hydrolase"/>
    <property type="match status" value="1"/>
</dbReference>
<accession>K6GH07</accession>
<dbReference type="InterPro" id="IPR050228">
    <property type="entry name" value="Carboxylesterase_BioH"/>
</dbReference>
<reference evidence="2 3" key="1">
    <citation type="submission" date="2012-09" db="EMBL/GenBank/DDBJ databases">
        <authorList>
            <person name="Dupont C.L."/>
            <person name="Rusch D.B."/>
            <person name="Lombardo M.-J."/>
            <person name="Novotny M."/>
            <person name="Yee-Greenbaum J."/>
            <person name="Laskin R."/>
        </authorList>
    </citation>
    <scope>NUCLEOTIDE SEQUENCE [LARGE SCALE GENOMIC DNA]</scope>
    <source>
        <strain evidence="2">SAR86E</strain>
    </source>
</reference>
<dbReference type="Proteomes" id="UP000010310">
    <property type="component" value="Unassembled WGS sequence"/>
</dbReference>
<proteinExistence type="predicted"/>